<accession>A0A8J6J7S6</accession>
<dbReference type="GO" id="GO:0016491">
    <property type="term" value="F:oxidoreductase activity"/>
    <property type="evidence" value="ECO:0007669"/>
    <property type="project" value="InterPro"/>
</dbReference>
<dbReference type="Pfam" id="PF00111">
    <property type="entry name" value="Fer2"/>
    <property type="match status" value="1"/>
</dbReference>
<dbReference type="PROSITE" id="PS51085">
    <property type="entry name" value="2FE2S_FER_2"/>
    <property type="match status" value="1"/>
</dbReference>
<dbReference type="Proteomes" id="UP000607645">
    <property type="component" value="Unassembled WGS sequence"/>
</dbReference>
<comment type="caution">
    <text evidence="3">The sequence shown here is derived from an EMBL/GenBank/DDBJ whole genome shotgun (WGS) entry which is preliminary data.</text>
</comment>
<dbReference type="Pfam" id="PF02738">
    <property type="entry name" value="MoCoBD_1"/>
    <property type="match status" value="1"/>
</dbReference>
<dbReference type="Gene3D" id="3.90.1170.50">
    <property type="entry name" value="Aldehyde oxidase/xanthine dehydrogenase, a/b hammerhead"/>
    <property type="match status" value="1"/>
</dbReference>
<evidence type="ECO:0000313" key="4">
    <source>
        <dbReference type="Proteomes" id="UP000607645"/>
    </source>
</evidence>
<keyword evidence="4" id="KW-1185">Reference proteome</keyword>
<dbReference type="PANTHER" id="PTHR11908">
    <property type="entry name" value="XANTHINE DEHYDROGENASE"/>
    <property type="match status" value="1"/>
</dbReference>
<dbReference type="InterPro" id="IPR008274">
    <property type="entry name" value="AldOxase/xan_DH_MoCoBD1"/>
</dbReference>
<dbReference type="InterPro" id="IPR012675">
    <property type="entry name" value="Beta-grasp_dom_sf"/>
</dbReference>
<comment type="similarity">
    <text evidence="1">Belongs to the xanthine dehydrogenase family.</text>
</comment>
<dbReference type="Pfam" id="PF01799">
    <property type="entry name" value="Fer2_2"/>
    <property type="match status" value="1"/>
</dbReference>
<dbReference type="Gene3D" id="3.10.20.30">
    <property type="match status" value="1"/>
</dbReference>
<dbReference type="InterPro" id="IPR000674">
    <property type="entry name" value="Ald_Oxase/Xan_DH_a/b"/>
</dbReference>
<dbReference type="InterPro" id="IPR002888">
    <property type="entry name" value="2Fe-2S-bd"/>
</dbReference>
<dbReference type="EMBL" id="JACOPQ010000008">
    <property type="protein sequence ID" value="MBC5737617.1"/>
    <property type="molecule type" value="Genomic_DNA"/>
</dbReference>
<dbReference type="RefSeq" id="WP_186919427.1">
    <property type="nucleotide sequence ID" value="NZ_JACOPQ010000008.1"/>
</dbReference>
<dbReference type="SUPFAM" id="SSF47741">
    <property type="entry name" value="CO dehydrogenase ISP C-domain like"/>
    <property type="match status" value="1"/>
</dbReference>
<protein>
    <submittedName>
        <fullName evidence="3">Molybdopterin-dependent oxidoreductase</fullName>
    </submittedName>
</protein>
<dbReference type="SUPFAM" id="SSF54292">
    <property type="entry name" value="2Fe-2S ferredoxin-like"/>
    <property type="match status" value="1"/>
</dbReference>
<dbReference type="Gene3D" id="3.30.365.10">
    <property type="entry name" value="Aldehyde oxidase/xanthine dehydrogenase, molybdopterin binding domain"/>
    <property type="match status" value="4"/>
</dbReference>
<dbReference type="Gene3D" id="1.10.150.120">
    <property type="entry name" value="[2Fe-2S]-binding domain"/>
    <property type="match status" value="1"/>
</dbReference>
<dbReference type="SUPFAM" id="SSF56003">
    <property type="entry name" value="Molybdenum cofactor-binding domain"/>
    <property type="match status" value="1"/>
</dbReference>
<dbReference type="GO" id="GO:0051536">
    <property type="term" value="F:iron-sulfur cluster binding"/>
    <property type="evidence" value="ECO:0007669"/>
    <property type="project" value="InterPro"/>
</dbReference>
<dbReference type="InterPro" id="IPR036856">
    <property type="entry name" value="Ald_Oxase/Xan_DH_a/b_sf"/>
</dbReference>
<dbReference type="InterPro" id="IPR037165">
    <property type="entry name" value="AldOxase/xan_DH_Mopterin-bd_sf"/>
</dbReference>
<dbReference type="InterPro" id="IPR046867">
    <property type="entry name" value="AldOxase/xan_DH_MoCoBD2"/>
</dbReference>
<dbReference type="InterPro" id="IPR036010">
    <property type="entry name" value="2Fe-2S_ferredoxin-like_sf"/>
</dbReference>
<feature type="domain" description="2Fe-2S ferredoxin-type" evidence="2">
    <location>
        <begin position="1"/>
        <end position="77"/>
    </location>
</feature>
<dbReference type="Pfam" id="PF01315">
    <property type="entry name" value="Ald_Xan_dh_C"/>
    <property type="match status" value="1"/>
</dbReference>
<dbReference type="InterPro" id="IPR016208">
    <property type="entry name" value="Ald_Oxase/xanthine_DH-like"/>
</dbReference>
<gene>
    <name evidence="3" type="ORF">H8S62_11440</name>
</gene>
<proteinExistence type="inferred from homology"/>
<dbReference type="InterPro" id="IPR036884">
    <property type="entry name" value="2Fe-2S-bd_dom_sf"/>
</dbReference>
<name>A0A8J6J7S6_9FIRM</name>
<evidence type="ECO:0000259" key="2">
    <source>
        <dbReference type="PROSITE" id="PS51085"/>
    </source>
</evidence>
<evidence type="ECO:0000256" key="1">
    <source>
        <dbReference type="ARBA" id="ARBA00006849"/>
    </source>
</evidence>
<dbReference type="SMART" id="SM01008">
    <property type="entry name" value="Ald_Xan_dh_C"/>
    <property type="match status" value="1"/>
</dbReference>
<reference evidence="3" key="1">
    <citation type="submission" date="2020-08" db="EMBL/GenBank/DDBJ databases">
        <title>Genome public.</title>
        <authorList>
            <person name="Liu C."/>
            <person name="Sun Q."/>
        </authorList>
    </citation>
    <scope>NUCLEOTIDE SEQUENCE</scope>
    <source>
        <strain evidence="3">NSJ-52</strain>
    </source>
</reference>
<organism evidence="3 4">
    <name type="scientific">Lawsonibacter faecis</name>
    <dbReference type="NCBI Taxonomy" id="2763052"/>
    <lineage>
        <taxon>Bacteria</taxon>
        <taxon>Bacillati</taxon>
        <taxon>Bacillota</taxon>
        <taxon>Clostridia</taxon>
        <taxon>Eubacteriales</taxon>
        <taxon>Oscillospiraceae</taxon>
        <taxon>Lawsonibacter</taxon>
    </lineage>
</organism>
<dbReference type="Pfam" id="PF20256">
    <property type="entry name" value="MoCoBD_2"/>
    <property type="match status" value="1"/>
</dbReference>
<dbReference type="CDD" id="cd00207">
    <property type="entry name" value="fer2"/>
    <property type="match status" value="1"/>
</dbReference>
<dbReference type="InterPro" id="IPR001041">
    <property type="entry name" value="2Fe-2S_ferredoxin-type"/>
</dbReference>
<dbReference type="AlphaFoldDB" id="A0A8J6J7S6"/>
<dbReference type="SUPFAM" id="SSF54665">
    <property type="entry name" value="CO dehydrogenase molybdoprotein N-domain-like"/>
    <property type="match status" value="1"/>
</dbReference>
<dbReference type="GO" id="GO:0005506">
    <property type="term" value="F:iron ion binding"/>
    <property type="evidence" value="ECO:0007669"/>
    <property type="project" value="InterPro"/>
</dbReference>
<sequence>MIQFKVNGNSVSCPDEKGARLLLNFLREDLKLTGTKCGCEEKACGACTVLIDGKAVRSCATALKDLEGRNVVTVEGLGKDGGLDPVQQAYMEYNAVQCGFCTPGLLMATHGLLNENPNPTEAEIKKALRLNLCRCGTYPRVIAAVQKAAAVLRGDEAPSYHPLDLSQPGSFIGKSIPRRDVPDKLTGRTKFYADYDFPGMMYGKAVYSPHSHARVLNVDTDPAYRVPGVQIVITARDIPGQNIHGVLAKDQPVLCDKRVKYIGDAVAVVFADTQEAANQGAEAVRVDYEVLPAVFTIEDALKPGAPLIPSPENGPNWNAYMAGEKGNICKETALRRGDVEKGFAESDVIVEADFTTKPEEHAWIEVDGALSAYDEHHKLTIYAPNQSPFADRDQLAVVLGMAPEEFRIVHLPAGGAFGGKTELTVHAFVAIATMKTGRPAKMVLSRKDSLRTHPKRHPYHMHYKVGASKDGKLKAMQMQILADGGPYLSWTPRVLEQGISYSTGPYFIPNLDLKATGVYTNNLVYGAMRGFGAGQTHFGAESVMDMVAGKLGIDPITFREINGLERGLPMTTGQILTDKIGIDYKNTLKAVRKVADEKLRPMKARGKYVGIGFASGWRSVAGGLGPDENAGATLELLPNGRVSYRIACTEMGQGSHTSLCQIASEITGVALDDYDIVAGDTDRVLFGGGVMASRGVFLWGHPTMHVAEKFRDLLLIKAGEKLGAAPDSLVIRESRILDKKSESVLLTLAELAAVQKEPLLVEEDFMLPKTCPVSPNTNEDGAIDPKEYRPHHTVAYNTTAAVVEVDPATGKVRVLNVTEVCDGGQIINPDAAATQIEGAIIMGTAYGLTNDFKVVDGVNVNDTLGKCKVPRIDCDPQTMEVVFAEAEDPTGPFGAKGVAEIGVLTPAPAICNAIYDAVGVRIYDLPVVDHQEEIKKALQR</sequence>
<evidence type="ECO:0000313" key="3">
    <source>
        <dbReference type="EMBL" id="MBC5737617.1"/>
    </source>
</evidence>
<dbReference type="PANTHER" id="PTHR11908:SF157">
    <property type="entry name" value="XANTHINE DEHYDROGENASE SUBUNIT D-RELATED"/>
    <property type="match status" value="1"/>
</dbReference>